<dbReference type="SUPFAM" id="SSF52096">
    <property type="entry name" value="ClpP/crotonase"/>
    <property type="match status" value="1"/>
</dbReference>
<evidence type="ECO:0000313" key="12">
    <source>
        <dbReference type="Proteomes" id="UP001597263"/>
    </source>
</evidence>
<evidence type="ECO:0000256" key="7">
    <source>
        <dbReference type="PIRNR" id="PIRNR036421"/>
    </source>
</evidence>
<dbReference type="Gene3D" id="2.120.10.30">
    <property type="entry name" value="TolB, C-terminal domain"/>
    <property type="match status" value="1"/>
</dbReference>
<evidence type="ECO:0000256" key="6">
    <source>
        <dbReference type="ARBA" id="ARBA00022825"/>
    </source>
</evidence>
<keyword evidence="5 7" id="KW-0378">Hydrolase</keyword>
<dbReference type="InterPro" id="IPR029045">
    <property type="entry name" value="ClpP/crotonase-like_dom_sf"/>
</dbReference>
<dbReference type="Pfam" id="PF07676">
    <property type="entry name" value="PD40"/>
    <property type="match status" value="2"/>
</dbReference>
<dbReference type="Proteomes" id="UP001597263">
    <property type="component" value="Unassembled WGS sequence"/>
</dbReference>
<accession>A0ABW3V7N3</accession>
<dbReference type="SMART" id="SM00245">
    <property type="entry name" value="TSPc"/>
    <property type="match status" value="1"/>
</dbReference>
<comment type="subcellular location">
    <subcellularLocation>
        <location evidence="1 7">Cytoplasm</location>
    </subcellularLocation>
</comment>
<dbReference type="RefSeq" id="WP_289385341.1">
    <property type="nucleotide sequence ID" value="NZ_JAUCBM010000001.1"/>
</dbReference>
<dbReference type="Gene3D" id="2.120.10.60">
    <property type="entry name" value="Tricorn protease N-terminal domain"/>
    <property type="match status" value="2"/>
</dbReference>
<dbReference type="InterPro" id="IPR028204">
    <property type="entry name" value="Tricorn_C1"/>
</dbReference>
<dbReference type="PANTHER" id="PTHR43253:SF1">
    <property type="entry name" value="TRICORN PROTEASE HOMOLOG 2-RELATED"/>
    <property type="match status" value="1"/>
</dbReference>
<dbReference type="SUPFAM" id="SSF82171">
    <property type="entry name" value="DPP6 N-terminal domain-like"/>
    <property type="match status" value="2"/>
</dbReference>
<evidence type="ECO:0000313" key="11">
    <source>
        <dbReference type="EMBL" id="MFD1228644.1"/>
    </source>
</evidence>
<comment type="caution">
    <text evidence="11">The sequence shown here is derived from an EMBL/GenBank/DDBJ whole genome shotgun (WGS) entry which is preliminary data.</text>
</comment>
<dbReference type="PANTHER" id="PTHR43253">
    <property type="entry name" value="TRICORN PROTEASE HOMOLOG 2-RELATED"/>
    <property type="match status" value="1"/>
</dbReference>
<dbReference type="CDD" id="cd07562">
    <property type="entry name" value="Peptidase_S41_TRI"/>
    <property type="match status" value="1"/>
</dbReference>
<name>A0ABW3V7N3_9HYPH</name>
<comment type="similarity">
    <text evidence="2 7">Belongs to the peptidase S41B family.</text>
</comment>
<evidence type="ECO:0000256" key="4">
    <source>
        <dbReference type="ARBA" id="ARBA00022670"/>
    </source>
</evidence>
<evidence type="ECO:0000256" key="8">
    <source>
        <dbReference type="SAM" id="MobiDB-lite"/>
    </source>
</evidence>
<dbReference type="EMBL" id="JBHTMA010000040">
    <property type="protein sequence ID" value="MFD1228644.1"/>
    <property type="molecule type" value="Genomic_DNA"/>
</dbReference>
<dbReference type="InterPro" id="IPR012393">
    <property type="entry name" value="Tricorn_protease"/>
</dbReference>
<keyword evidence="3 7" id="KW-0963">Cytoplasm</keyword>
<dbReference type="Pfam" id="PF26549">
    <property type="entry name" value="Tricorn_N"/>
    <property type="match status" value="1"/>
</dbReference>
<dbReference type="InterPro" id="IPR001478">
    <property type="entry name" value="PDZ"/>
</dbReference>
<reference evidence="12" key="1">
    <citation type="journal article" date="2019" name="Int. J. Syst. Evol. Microbiol.">
        <title>The Global Catalogue of Microorganisms (GCM) 10K type strain sequencing project: providing services to taxonomists for standard genome sequencing and annotation.</title>
        <authorList>
            <consortium name="The Broad Institute Genomics Platform"/>
            <consortium name="The Broad Institute Genome Sequencing Center for Infectious Disease"/>
            <person name="Wu L."/>
            <person name="Ma J."/>
        </authorList>
    </citation>
    <scope>NUCLEOTIDE SEQUENCE [LARGE SCALE GENOMIC DNA]</scope>
    <source>
        <strain evidence="12">CCUG 49584</strain>
    </source>
</reference>
<comment type="function">
    <text evidence="7">Degrades oligopeptides.</text>
</comment>
<evidence type="ECO:0000259" key="10">
    <source>
        <dbReference type="PROSITE" id="PS50106"/>
    </source>
</evidence>
<evidence type="ECO:0000256" key="9">
    <source>
        <dbReference type="SAM" id="SignalP"/>
    </source>
</evidence>
<dbReference type="InterPro" id="IPR011659">
    <property type="entry name" value="WD40"/>
</dbReference>
<dbReference type="Pfam" id="PF03572">
    <property type="entry name" value="Peptidase_S41"/>
    <property type="match status" value="1"/>
</dbReference>
<gene>
    <name evidence="11" type="ORF">ACFQ35_15990</name>
</gene>
<feature type="chain" id="PRO_5045497510" description="Tricorn protease homolog" evidence="9">
    <location>
        <begin position="26"/>
        <end position="1106"/>
    </location>
</feature>
<dbReference type="EC" id="3.4.21.-" evidence="7"/>
<organism evidence="11 12">
    <name type="scientific">Pseudochrobactrum kiredjianiae</name>
    <dbReference type="NCBI Taxonomy" id="386305"/>
    <lineage>
        <taxon>Bacteria</taxon>
        <taxon>Pseudomonadati</taxon>
        <taxon>Pseudomonadota</taxon>
        <taxon>Alphaproteobacteria</taxon>
        <taxon>Hyphomicrobiales</taxon>
        <taxon>Brucellaceae</taxon>
        <taxon>Pseudochrobactrum</taxon>
    </lineage>
</organism>
<dbReference type="Pfam" id="PF14684">
    <property type="entry name" value="Tricorn_C1"/>
    <property type="match status" value="1"/>
</dbReference>
<keyword evidence="6 7" id="KW-0720">Serine protease</keyword>
<evidence type="ECO:0000256" key="5">
    <source>
        <dbReference type="ARBA" id="ARBA00022801"/>
    </source>
</evidence>
<dbReference type="PIRSF" id="PIRSF036421">
    <property type="entry name" value="Tricorn_protease"/>
    <property type="match status" value="1"/>
</dbReference>
<evidence type="ECO:0000256" key="2">
    <source>
        <dbReference type="ARBA" id="ARBA00008524"/>
    </source>
</evidence>
<dbReference type="Gene3D" id="3.30.750.44">
    <property type="match status" value="1"/>
</dbReference>
<dbReference type="SUPFAM" id="SSF50156">
    <property type="entry name" value="PDZ domain-like"/>
    <property type="match status" value="1"/>
</dbReference>
<protein>
    <recommendedName>
        <fullName evidence="7">Tricorn protease homolog</fullName>
        <ecNumber evidence="7">3.4.21.-</ecNumber>
    </recommendedName>
</protein>
<feature type="signal peptide" evidence="9">
    <location>
        <begin position="1"/>
        <end position="25"/>
    </location>
</feature>
<keyword evidence="9" id="KW-0732">Signal</keyword>
<feature type="domain" description="PDZ" evidence="10">
    <location>
        <begin position="777"/>
        <end position="832"/>
    </location>
</feature>
<dbReference type="PROSITE" id="PS50106">
    <property type="entry name" value="PDZ"/>
    <property type="match status" value="1"/>
</dbReference>
<dbReference type="Gene3D" id="3.90.226.10">
    <property type="entry name" value="2-enoyl-CoA Hydratase, Chain A, domain 1"/>
    <property type="match status" value="1"/>
</dbReference>
<keyword evidence="4 7" id="KW-0645">Protease</keyword>
<feature type="compositionally biased region" description="Basic and acidic residues" evidence="8">
    <location>
        <begin position="1084"/>
        <end position="1100"/>
    </location>
</feature>
<dbReference type="InterPro" id="IPR011042">
    <property type="entry name" value="6-blade_b-propeller_TolB-like"/>
</dbReference>
<dbReference type="InterPro" id="IPR005151">
    <property type="entry name" value="Tail-specific_protease"/>
</dbReference>
<sequence length="1106" mass="121771">MGKRGLIVFAAFLTLAGAAGSQAIADFTGEPARWIQNPALSPDGTLIAFTHRGQVFLTDNDGGLSVPVSPADAYSHSVVWAPDSKRLAFASDVNGDDDVYLADFSGKLQRMTYSSAKEIPTSFSPDGKTVLFTAVRLGDAKRSVQAALSWRPQLYAVDTKSGRERLVLPNYASEASWNKDQTKLVYSYDPSADPAERQHRVAANARQLWFYNPAGDKYDRLFEVDGVDRHDPHWSADGKFLYYLSEASGWLNVWQYDLKTGQERQLTRLEGSPVRDLSVADDGTIAFSFKGQVQVLAAGSDKPEVVDINTLEQGMNHLPNYEAISSQDFQSSPDGKHFALIANTDVFLIDLKGNYRQLTNTAGEERDITFSPDGKWLVYAALRNHKWGIYGVDLSEDQQSGKLGLSHQEVPLVVADKSNALDPKFSPDGSKLAFWSDRREVKVLDLASGKITALYRESDYNSDYFDKGGEFSWSPTSKDLLVPWRTIDGTVLNRVAIVPADGSSPMQPLPAMVPNFYNGFWSADGTQLIGSTTLYTSRSADNFHADANLDLYRIFLSSQARQDYIAALSNPADPDSGGEAAKREITRYVPDRQRTSLLEGRLTTNLPKPEILTNAPDGKNLLAILTGDQHLAVNLISLDKGELQEVTKIPVAEPEQIQFISYNDALQTVDIKMPKQIIRVSVSDPAQRLEIPLNILFTRNEDAALVAAFEQAWADVNDRYYDAVHENRDWQKIGTQYRAYLPSIAGRRDLERLLASMFGELSASHLFTSVTGQNPALVGMGTQNDALGIYWDDSYTGAGRKIAAILPGGPMDQQNFGIGTGDIVISINGQAIPEAGGIARLLDVNAGRQVVVGITNGKAGKERFVEVTPIGWRDELILSSRYLSDKRRAMVSQLSRQCVAYQYMDAMDNENYLSLLGTLSSQRGLAKAALIDVRSNTGGNLTRELVTMLNGKPAFSYGVDGRARNFGPDNVWLWPSAVLVDSFSYSDGSIFPQAYQDQKIGKLIGDVVLNTGTAVTTVNSKVLPGLQYRFPVLPYRHVDGRKYENEVITPDIVVPFDPNRFSMDTDPQLEAAVASLMQQFGSDSDCRNEMPAERPAEVKAKPAIKK</sequence>
<dbReference type="Gene3D" id="2.30.42.10">
    <property type="match status" value="1"/>
</dbReference>
<dbReference type="InterPro" id="IPR036034">
    <property type="entry name" value="PDZ_sf"/>
</dbReference>
<evidence type="ECO:0000256" key="3">
    <source>
        <dbReference type="ARBA" id="ARBA00022490"/>
    </source>
</evidence>
<evidence type="ECO:0000256" key="1">
    <source>
        <dbReference type="ARBA" id="ARBA00004496"/>
    </source>
</evidence>
<proteinExistence type="inferred from homology"/>
<feature type="region of interest" description="Disordered" evidence="8">
    <location>
        <begin position="1083"/>
        <end position="1106"/>
    </location>
</feature>
<keyword evidence="12" id="KW-1185">Reference proteome</keyword>